<feature type="compositionally biased region" description="Basic and acidic residues" evidence="1">
    <location>
        <begin position="691"/>
        <end position="710"/>
    </location>
</feature>
<feature type="compositionally biased region" description="Polar residues" evidence="1">
    <location>
        <begin position="791"/>
        <end position="805"/>
    </location>
</feature>
<protein>
    <submittedName>
        <fullName evidence="3">Uncharacterized protein</fullName>
    </submittedName>
</protein>
<feature type="compositionally biased region" description="Polar residues" evidence="1">
    <location>
        <begin position="269"/>
        <end position="279"/>
    </location>
</feature>
<dbReference type="Proteomes" id="UP000887569">
    <property type="component" value="Unplaced"/>
</dbReference>
<feature type="compositionally biased region" description="Low complexity" evidence="1">
    <location>
        <begin position="1210"/>
        <end position="1227"/>
    </location>
</feature>
<sequence length="1417" mass="152576">TSDLSFLSSWSHGNAPFIHLTYTLIEARSCDPYFYLNLSPSASPPLSDFSVQKEEEKVNYEMASSGESIGNNGVSFASEGKMEQDYTATKRDDQTVVNGKGSNADGSKSIITKEMAIKNKKKSRSVCEAPVSRPIEQLSSMLVHSLDHDEFRSVLSYVSKPRYSTMNTIKKFDCDARRMDGAGDKEVEDEEGKISVKTGLILREIQRVAEEKQRTEDIEADRHNSTVTAFIKESSGSKNIPGRLAECSDQDSSYSGTLLLNRIADDSTGPVTQTEQAQMTPLVVHTRRRSSGALVRSPEQTDTSGLYDGLEKRVTDSLDQAAQRPRTQNLSVASATAPPNNARGKGDRNAPSLLEDAGKAESTVTLQDGALIQMVHDKDISGTAKYTVTHSSNAANEAAGAFTPRLSSIATKPECTVIDIGDCSVEGKLERDVATNTTAASIAYIDDEEHAADVKGAVRVTMNKEATTFMPRNYTRGNIVHEMRALNEGDKEGVPNGESNNSSAVGTSSARSTMLNDGEKRQRNTAVDYDENSFAYTWGQFRVRNNKHGSYDMGNELTTSGVDERQVSEVTRGDSALDGSLMTSTRAPVHLYSATNAASALLEHSLQPARYDQREQYAKNYLQPTDNTLLSPNPASALGQQDNDMAILKTQQPDKCALAKKRKEKRRAKEQENVYVAESRDGYMGNLSPDEIVRRIEGDEKTEKTDEKSKSKGGQRSGNNNASSKDVSVPLHVVSKTNSAAKKKSDKERRHNGAEKTIISPKRSLDNGNVSSDAKMNGNGELRNSVDPFANTPSVVSSRIMPTNDDSVHSAGGGVSAKVGRSSEQSSEGDSGATAGGVDEEMPCDEVLDVDDEEQYMSADEGVNSAASDDVYHTDELSGTSGSRDLMSDAGNYRADDELVVPSSISPEEAEFIPVTARSRKKAAASAFGTDKRTFNTGVTERGGNIRSNFTRDGVRQRRNSAQLTVETGAPRIHHSPSPNERIKYSGPPTRRQLNSLADFIEDSTVVRAQSHKWAQHGGKWHGGATQSRAVGDRPPAPSSLHTSRAASPDRRASQPSCPISARYAAAVANNSHKVLSSDLTVYSTGSQGSFAKALLSPPLNDGNKFNNASSLRGGLHTSVSGSALSDSKKVALVYDPSDENANPPLPSTHRSPISLATMTNTAATHGNIPSRSWADIAKSSSRSSTCGTTSRTSDVISQPSPRDVSPEMTSPSSSTQQERTSSSASSINGSTEAPKESEPVASCSIAGDALTQIAGADEGVRLQGISFFYDPNEPASSFDQRNSIDFNATDLEDFSPSTPLATCPEGSAMFIDDSRLCKEESCSKSHRPSPQHETDHRSGTSGMGVVLKLEGGKKMTLPAMGTGELGGAILVEDRKHALLIEQLTHHWKMFEEHGSAPTRFVDIAKKRTTVAKKESC</sequence>
<feature type="region of interest" description="Disordered" evidence="1">
    <location>
        <begin position="489"/>
        <end position="526"/>
    </location>
</feature>
<feature type="region of interest" description="Disordered" evidence="1">
    <location>
        <begin position="652"/>
        <end position="890"/>
    </location>
</feature>
<feature type="region of interest" description="Disordered" evidence="1">
    <location>
        <begin position="966"/>
        <end position="991"/>
    </location>
</feature>
<feature type="region of interest" description="Disordered" evidence="1">
    <location>
        <begin position="1011"/>
        <end position="1057"/>
    </location>
</feature>
<proteinExistence type="predicted"/>
<feature type="region of interest" description="Disordered" evidence="1">
    <location>
        <begin position="1164"/>
        <end position="1242"/>
    </location>
</feature>
<organism evidence="2 3">
    <name type="scientific">Parascaris univalens</name>
    <name type="common">Nematode worm</name>
    <dbReference type="NCBI Taxonomy" id="6257"/>
    <lineage>
        <taxon>Eukaryota</taxon>
        <taxon>Metazoa</taxon>
        <taxon>Ecdysozoa</taxon>
        <taxon>Nematoda</taxon>
        <taxon>Chromadorea</taxon>
        <taxon>Rhabditida</taxon>
        <taxon>Spirurina</taxon>
        <taxon>Ascaridomorpha</taxon>
        <taxon>Ascaridoidea</taxon>
        <taxon>Ascarididae</taxon>
        <taxon>Parascaris</taxon>
    </lineage>
</organism>
<keyword evidence="2" id="KW-1185">Reference proteome</keyword>
<evidence type="ECO:0000313" key="3">
    <source>
        <dbReference type="WBParaSite" id="PgR018_g025_t03"/>
    </source>
</evidence>
<feature type="compositionally biased region" description="Basic and acidic residues" evidence="1">
    <location>
        <begin position="743"/>
        <end position="754"/>
    </location>
</feature>
<feature type="region of interest" description="Disordered" evidence="1">
    <location>
        <begin position="1322"/>
        <end position="1344"/>
    </location>
</feature>
<evidence type="ECO:0000313" key="2">
    <source>
        <dbReference type="Proteomes" id="UP000887569"/>
    </source>
</evidence>
<dbReference type="WBParaSite" id="PgR018_g025_t03">
    <property type="protein sequence ID" value="PgR018_g025_t03"/>
    <property type="gene ID" value="PgR018_g025"/>
</dbReference>
<feature type="compositionally biased region" description="Low complexity" evidence="1">
    <location>
        <begin position="1180"/>
        <end position="1194"/>
    </location>
</feature>
<feature type="compositionally biased region" description="Polar residues" evidence="1">
    <location>
        <begin position="317"/>
        <end position="339"/>
    </location>
</feature>
<feature type="compositionally biased region" description="Acidic residues" evidence="1">
    <location>
        <begin position="838"/>
        <end position="855"/>
    </location>
</feature>
<evidence type="ECO:0000256" key="1">
    <source>
        <dbReference type="SAM" id="MobiDB-lite"/>
    </source>
</evidence>
<name>A0A915AXQ5_PARUN</name>
<feature type="compositionally biased region" description="Polar residues" evidence="1">
    <location>
        <begin position="497"/>
        <end position="515"/>
    </location>
</feature>
<reference evidence="3" key="1">
    <citation type="submission" date="2022-11" db="UniProtKB">
        <authorList>
            <consortium name="WormBaseParasite"/>
        </authorList>
    </citation>
    <scope>IDENTIFICATION</scope>
</reference>
<feature type="compositionally biased region" description="Polar residues" evidence="1">
    <location>
        <begin position="717"/>
        <end position="726"/>
    </location>
</feature>
<accession>A0A915AXQ5</accession>
<feature type="region of interest" description="Disordered" evidence="1">
    <location>
        <begin position="267"/>
        <end position="353"/>
    </location>
</feature>